<comment type="cofactor">
    <cofactor evidence="6">
        <name>Mn(2+)</name>
        <dbReference type="ChEBI" id="CHEBI:29035"/>
    </cofactor>
</comment>
<organism evidence="8 9">
    <name type="scientific">Methanosarcina baikalica</name>
    <dbReference type="NCBI Taxonomy" id="3073890"/>
    <lineage>
        <taxon>Archaea</taxon>
        <taxon>Methanobacteriati</taxon>
        <taxon>Methanobacteriota</taxon>
        <taxon>Stenosarchaea group</taxon>
        <taxon>Methanomicrobia</taxon>
        <taxon>Methanosarcinales</taxon>
        <taxon>Methanosarcinaceae</taxon>
        <taxon>Methanosarcina</taxon>
    </lineage>
</organism>
<dbReference type="EMBL" id="JAVKPK010000011">
    <property type="protein sequence ID" value="MDR7664967.1"/>
    <property type="molecule type" value="Genomic_DNA"/>
</dbReference>
<dbReference type="HAMAP" id="MF_00840">
    <property type="entry name" value="DacZ"/>
    <property type="match status" value="1"/>
</dbReference>
<dbReference type="PANTHER" id="PTHR34185:SF1">
    <property type="entry name" value="DIADENYLATE CYCLASE"/>
    <property type="match status" value="1"/>
</dbReference>
<dbReference type="Proteomes" id="UP001246244">
    <property type="component" value="Unassembled WGS sequence"/>
</dbReference>
<evidence type="ECO:0000259" key="7">
    <source>
        <dbReference type="PROSITE" id="PS51794"/>
    </source>
</evidence>
<feature type="domain" description="DAC" evidence="7">
    <location>
        <begin position="125"/>
        <end position="283"/>
    </location>
</feature>
<dbReference type="PANTHER" id="PTHR34185">
    <property type="entry name" value="DIADENYLATE CYCLASE"/>
    <property type="match status" value="1"/>
</dbReference>
<dbReference type="InterPro" id="IPR036888">
    <property type="entry name" value="DNA_integrity_DisA_N_sf"/>
</dbReference>
<dbReference type="InterPro" id="IPR003390">
    <property type="entry name" value="DNA_integrity_scan_DisA_N"/>
</dbReference>
<evidence type="ECO:0000256" key="4">
    <source>
        <dbReference type="ARBA" id="ARBA00022741"/>
    </source>
</evidence>
<keyword evidence="5 6" id="KW-0067">ATP-binding</keyword>
<proteinExistence type="inferred from homology"/>
<evidence type="ECO:0000256" key="3">
    <source>
        <dbReference type="ARBA" id="ARBA00022695"/>
    </source>
</evidence>
<dbReference type="InterPro" id="IPR048546">
    <property type="entry name" value="DacZ_A"/>
</dbReference>
<dbReference type="PIRSF" id="PIRSF019073">
    <property type="entry name" value="UCP019073"/>
    <property type="match status" value="1"/>
</dbReference>
<dbReference type="SUPFAM" id="SSF143597">
    <property type="entry name" value="YojJ-like"/>
    <property type="match status" value="1"/>
</dbReference>
<comment type="function">
    <text evidence="6">Diadenylate cyclase that catalyzes the condensation of 2 ATP molecules into cyclic di-AMP (c-di-AMP). c-di-AMP is a second messenger for intracellular signal transduction involved in the control of important regulatory processes such as osmoregulation.</text>
</comment>
<dbReference type="InterPro" id="IPR050338">
    <property type="entry name" value="DisA"/>
</dbReference>
<keyword evidence="9" id="KW-1185">Reference proteome</keyword>
<evidence type="ECO:0000256" key="6">
    <source>
        <dbReference type="HAMAP-Rule" id="MF_00840"/>
    </source>
</evidence>
<dbReference type="Gene3D" id="3.40.1700.10">
    <property type="entry name" value="DNA integrity scanning protein, DisA, N-terminal domain"/>
    <property type="match status" value="1"/>
</dbReference>
<keyword evidence="3 6" id="KW-0548">Nucleotidyltransferase</keyword>
<sequence length="291" mass="31700">MDRARIIAETAARISMEVDAAAIMVSGELNFEGIETGGIPVYYISMRPKSIIDHLVATGKDGKNPLKELSDQISQQAAGNADHLQQAAAIEYVLGEQKGGIIVGVIETRGSSSIIVHNLDENPIVKAVKECQERIKPEVMSAIMKISFDIALTGREGQKIGTAFIIGDSEEVLKRSHQIILNPYAGHDEIYRNVLDKRNWESIKEFAQLDGVFVVDESGIIHAAGRYLDVDGKNVDIEKGLGGRHVSAAAISRDTVAIAVTISESGGVLRIYKDAKEIICMECMRPAIRYI</sequence>
<keyword evidence="2 6" id="KW-0808">Transferase</keyword>
<dbReference type="EC" id="2.7.7.85" evidence="6"/>
<evidence type="ECO:0000313" key="8">
    <source>
        <dbReference type="EMBL" id="MDR7664967.1"/>
    </source>
</evidence>
<accession>A0ABU2CZ36</accession>
<keyword evidence="4 6" id="KW-0547">Nucleotide-binding</keyword>
<dbReference type="Pfam" id="PF21754">
    <property type="entry name" value="DacZ_A"/>
    <property type="match status" value="1"/>
</dbReference>
<comment type="catalytic activity">
    <reaction evidence="1 6">
        <text>2 ATP = 3',3'-c-di-AMP + 2 diphosphate</text>
        <dbReference type="Rhea" id="RHEA:35655"/>
        <dbReference type="ChEBI" id="CHEBI:30616"/>
        <dbReference type="ChEBI" id="CHEBI:33019"/>
        <dbReference type="ChEBI" id="CHEBI:71500"/>
        <dbReference type="EC" id="2.7.7.85"/>
    </reaction>
</comment>
<evidence type="ECO:0000256" key="2">
    <source>
        <dbReference type="ARBA" id="ARBA00022679"/>
    </source>
</evidence>
<evidence type="ECO:0000256" key="5">
    <source>
        <dbReference type="ARBA" id="ARBA00022840"/>
    </source>
</evidence>
<reference evidence="9" key="1">
    <citation type="submission" date="2023-07" db="EMBL/GenBank/DDBJ databases">
        <title>Whole-genome sequencing of a new Methanosarcina sp. Z-7115.</title>
        <authorList>
            <person name="Zhilina T.N."/>
            <person name="Merkel A.Y."/>
        </authorList>
    </citation>
    <scope>NUCLEOTIDE SEQUENCE [LARGE SCALE GENOMIC DNA]</scope>
    <source>
        <strain evidence="9">Z-7115</strain>
    </source>
</reference>
<comment type="caution">
    <text evidence="8">The sequence shown here is derived from an EMBL/GenBank/DDBJ whole genome shotgun (WGS) entry which is preliminary data.</text>
</comment>
<dbReference type="RefSeq" id="WP_310574991.1">
    <property type="nucleotide sequence ID" value="NZ_JAVKPK010000011.1"/>
</dbReference>
<gene>
    <name evidence="6" type="primary">dacZ</name>
    <name evidence="8" type="ORF">RG963_04020</name>
</gene>
<comment type="similarity">
    <text evidence="6">Belongs to the adenylate cyclase family. DacZ subfamily.</text>
</comment>
<keyword evidence="6" id="KW-0464">Manganese</keyword>
<name>A0ABU2CZ36_9EURY</name>
<dbReference type="PROSITE" id="PS51794">
    <property type="entry name" value="DAC"/>
    <property type="match status" value="1"/>
</dbReference>
<protein>
    <recommendedName>
        <fullName evidence="6">Diadenylate cyclase</fullName>
        <shortName evidence="6">DAC</shortName>
        <ecNumber evidence="6">2.7.7.85</ecNumber>
    </recommendedName>
    <alternativeName>
        <fullName evidence="6">Cyclic-di-AMP synthase</fullName>
        <shortName evidence="6">c-di-AMP synthase</shortName>
    </alternativeName>
</protein>
<evidence type="ECO:0000313" key="9">
    <source>
        <dbReference type="Proteomes" id="UP001246244"/>
    </source>
</evidence>
<dbReference type="InterPro" id="IPR014499">
    <property type="entry name" value="DAC_DacZ"/>
</dbReference>
<dbReference type="Pfam" id="PF02457">
    <property type="entry name" value="DAC"/>
    <property type="match status" value="1"/>
</dbReference>
<evidence type="ECO:0000256" key="1">
    <source>
        <dbReference type="ARBA" id="ARBA00000877"/>
    </source>
</evidence>